<dbReference type="EMBL" id="HBUE01166748">
    <property type="protein sequence ID" value="CAG6512971.1"/>
    <property type="molecule type" value="Transcribed_RNA"/>
</dbReference>
<accession>A0A8D8J742</accession>
<evidence type="ECO:0000313" key="1">
    <source>
        <dbReference type="EMBL" id="CAG6564432.1"/>
    </source>
</evidence>
<dbReference type="AlphaFoldDB" id="A0A8D8J742"/>
<dbReference type="EMBL" id="HBUE01166745">
    <property type="protein sequence ID" value="CAG6512965.1"/>
    <property type="molecule type" value="Transcribed_RNA"/>
</dbReference>
<dbReference type="EMBL" id="HBUE01272064">
    <property type="protein sequence ID" value="CAG6564432.1"/>
    <property type="molecule type" value="Transcribed_RNA"/>
</dbReference>
<dbReference type="EMBL" id="HBUE01166744">
    <property type="protein sequence ID" value="CAG6512963.1"/>
    <property type="molecule type" value="Transcribed_RNA"/>
</dbReference>
<name>A0A8D8J742_CULPI</name>
<sequence>MPQQCAFHQLAGLRPRVLVISEPLGCVPPQCTLQIRRVVSRWNVIPGCECGCFLGQEVSVVLPSRRSHRHLLVQIQDNAFLVEFRKDRSEHSLAVRGPLSERKICRSKHLGEHHHHLFQPIGHVHVIFAPSHKCIR</sequence>
<reference evidence="1" key="1">
    <citation type="submission" date="2021-05" db="EMBL/GenBank/DDBJ databases">
        <authorList>
            <person name="Alioto T."/>
            <person name="Alioto T."/>
            <person name="Gomez Garrido J."/>
        </authorList>
    </citation>
    <scope>NUCLEOTIDE SEQUENCE</scope>
</reference>
<dbReference type="EMBL" id="HBUE01272065">
    <property type="protein sequence ID" value="CAG6564434.1"/>
    <property type="molecule type" value="Transcribed_RNA"/>
</dbReference>
<dbReference type="EMBL" id="HBUE01272063">
    <property type="protein sequence ID" value="CAG6564430.1"/>
    <property type="molecule type" value="Transcribed_RNA"/>
</dbReference>
<dbReference type="EMBL" id="HBUE01121760">
    <property type="protein sequence ID" value="CAG6492705.1"/>
    <property type="molecule type" value="Transcribed_RNA"/>
</dbReference>
<dbReference type="EMBL" id="HBUE01272066">
    <property type="protein sequence ID" value="CAG6564436.1"/>
    <property type="molecule type" value="Transcribed_RNA"/>
</dbReference>
<dbReference type="EMBL" id="HBUE01121763">
    <property type="protein sequence ID" value="CAG6492708.1"/>
    <property type="molecule type" value="Transcribed_RNA"/>
</dbReference>
<dbReference type="EMBL" id="HBUE01272069">
    <property type="protein sequence ID" value="CAG6564440.1"/>
    <property type="molecule type" value="Transcribed_RNA"/>
</dbReference>
<dbReference type="EMBL" id="HBUE01166750">
    <property type="protein sequence ID" value="CAG6512973.1"/>
    <property type="molecule type" value="Transcribed_RNA"/>
</dbReference>
<dbReference type="EMBL" id="HBUE01272067">
    <property type="protein sequence ID" value="CAG6564438.1"/>
    <property type="molecule type" value="Transcribed_RNA"/>
</dbReference>
<dbReference type="EMBL" id="HBUE01166747">
    <property type="protein sequence ID" value="CAG6512969.1"/>
    <property type="molecule type" value="Transcribed_RNA"/>
</dbReference>
<proteinExistence type="predicted"/>
<organism evidence="1">
    <name type="scientific">Culex pipiens</name>
    <name type="common">House mosquito</name>
    <dbReference type="NCBI Taxonomy" id="7175"/>
    <lineage>
        <taxon>Eukaryota</taxon>
        <taxon>Metazoa</taxon>
        <taxon>Ecdysozoa</taxon>
        <taxon>Arthropoda</taxon>
        <taxon>Hexapoda</taxon>
        <taxon>Insecta</taxon>
        <taxon>Pterygota</taxon>
        <taxon>Neoptera</taxon>
        <taxon>Endopterygota</taxon>
        <taxon>Diptera</taxon>
        <taxon>Nematocera</taxon>
        <taxon>Culicoidea</taxon>
        <taxon>Culicidae</taxon>
        <taxon>Culicinae</taxon>
        <taxon>Culicini</taxon>
        <taxon>Culex</taxon>
        <taxon>Culex</taxon>
    </lineage>
</organism>
<dbReference type="EMBL" id="HBUE01166746">
    <property type="protein sequence ID" value="CAG6512967.1"/>
    <property type="molecule type" value="Transcribed_RNA"/>
</dbReference>
<protein>
    <submittedName>
        <fullName evidence="1">(northern house mosquito) hypothetical protein</fullName>
    </submittedName>
</protein>
<dbReference type="EMBL" id="HBUE01121757">
    <property type="protein sequence ID" value="CAG6492702.1"/>
    <property type="molecule type" value="Transcribed_RNA"/>
</dbReference>
<dbReference type="EMBL" id="HBUE01121758">
    <property type="protein sequence ID" value="CAG6492704.1"/>
    <property type="molecule type" value="Transcribed_RNA"/>
</dbReference>